<dbReference type="InterPro" id="IPR036663">
    <property type="entry name" value="Fumarylacetoacetase_C_sf"/>
</dbReference>
<evidence type="ECO:0000256" key="1">
    <source>
        <dbReference type="ARBA" id="ARBA00023239"/>
    </source>
</evidence>
<dbReference type="InterPro" id="IPR050772">
    <property type="entry name" value="Hydratase-Decarb/MhpD_sf"/>
</dbReference>
<dbReference type="InterPro" id="IPR011234">
    <property type="entry name" value="Fumarylacetoacetase-like_C"/>
</dbReference>
<reference evidence="3 4" key="1">
    <citation type="submission" date="2020-08" db="EMBL/GenBank/DDBJ databases">
        <title>Sequencing the genomes of 1000 actinobacteria strains.</title>
        <authorList>
            <person name="Klenk H.-P."/>
        </authorList>
    </citation>
    <scope>NUCLEOTIDE SEQUENCE [LARGE SCALE GENOMIC DNA]</scope>
    <source>
        <strain evidence="3 4">DSM 44936</strain>
    </source>
</reference>
<dbReference type="GO" id="GO:0008684">
    <property type="term" value="F:2-oxopent-4-enoate hydratase activity"/>
    <property type="evidence" value="ECO:0007669"/>
    <property type="project" value="TreeGrafter"/>
</dbReference>
<evidence type="ECO:0000313" key="3">
    <source>
        <dbReference type="EMBL" id="MBB6473766.1"/>
    </source>
</evidence>
<dbReference type="PANTHER" id="PTHR30143">
    <property type="entry name" value="ACID HYDRATASE"/>
    <property type="match status" value="1"/>
</dbReference>
<evidence type="ECO:0000313" key="4">
    <source>
        <dbReference type="Proteomes" id="UP000555564"/>
    </source>
</evidence>
<dbReference type="GO" id="GO:0005737">
    <property type="term" value="C:cytoplasm"/>
    <property type="evidence" value="ECO:0007669"/>
    <property type="project" value="TreeGrafter"/>
</dbReference>
<comment type="caution">
    <text evidence="3">The sequence shown here is derived from an EMBL/GenBank/DDBJ whole genome shotgun (WGS) entry which is preliminary data.</text>
</comment>
<dbReference type="Gene3D" id="3.90.850.10">
    <property type="entry name" value="Fumarylacetoacetase-like, C-terminal domain"/>
    <property type="match status" value="1"/>
</dbReference>
<keyword evidence="1" id="KW-0456">Lyase</keyword>
<sequence>MGVDEPDSGVLLNDRVLPTGSTLARCVLMQPRVEAEIAFRLGCDLVGPRVSVEEARAAAKEVFLALEVIDTRFTNWRITVAESVADNASCAWVVTGPMVPLSEAMDLAAEPLVVSVNGTEMAMGEGRAVLGDPLRALTWLSGRLHRFGEGLHAGQLVLAGAVHASLPLEPRTTVRARSPRLPPVELHVR</sequence>
<dbReference type="RefSeq" id="WP_221474840.1">
    <property type="nucleotide sequence ID" value="NZ_BAAALO010000121.1"/>
</dbReference>
<dbReference type="SUPFAM" id="SSF56529">
    <property type="entry name" value="FAH"/>
    <property type="match status" value="1"/>
</dbReference>
<dbReference type="EMBL" id="JACHIU010000001">
    <property type="protein sequence ID" value="MBB6473766.1"/>
    <property type="molecule type" value="Genomic_DNA"/>
</dbReference>
<organism evidence="3 4">
    <name type="scientific">Sphaerisporangium rubeum</name>
    <dbReference type="NCBI Taxonomy" id="321317"/>
    <lineage>
        <taxon>Bacteria</taxon>
        <taxon>Bacillati</taxon>
        <taxon>Actinomycetota</taxon>
        <taxon>Actinomycetes</taxon>
        <taxon>Streptosporangiales</taxon>
        <taxon>Streptosporangiaceae</taxon>
        <taxon>Sphaerisporangium</taxon>
    </lineage>
</organism>
<name>A0A7X0M8D2_9ACTN</name>
<feature type="domain" description="Fumarylacetoacetase-like C-terminal" evidence="2">
    <location>
        <begin position="28"/>
        <end position="188"/>
    </location>
</feature>
<accession>A0A7X0M8D2</accession>
<proteinExistence type="predicted"/>
<evidence type="ECO:0000259" key="2">
    <source>
        <dbReference type="Pfam" id="PF01557"/>
    </source>
</evidence>
<dbReference type="Proteomes" id="UP000555564">
    <property type="component" value="Unassembled WGS sequence"/>
</dbReference>
<dbReference type="Pfam" id="PF01557">
    <property type="entry name" value="FAA_hydrolase"/>
    <property type="match status" value="1"/>
</dbReference>
<gene>
    <name evidence="3" type="ORF">BJ992_003197</name>
</gene>
<dbReference type="AlphaFoldDB" id="A0A7X0M8D2"/>
<protein>
    <submittedName>
        <fullName evidence="3">2-keto-4-pentenoate hydratase</fullName>
    </submittedName>
</protein>
<keyword evidence="4" id="KW-1185">Reference proteome</keyword>
<dbReference type="PANTHER" id="PTHR30143:SF0">
    <property type="entry name" value="2-KETO-4-PENTENOATE HYDRATASE"/>
    <property type="match status" value="1"/>
</dbReference>